<keyword evidence="4 8" id="KW-0406">Ion transport</keyword>
<evidence type="ECO:0000256" key="4">
    <source>
        <dbReference type="ARBA" id="ARBA00023065"/>
    </source>
</evidence>
<evidence type="ECO:0000256" key="1">
    <source>
        <dbReference type="ARBA" id="ARBA00004370"/>
    </source>
</evidence>
<dbReference type="Pfam" id="PF00213">
    <property type="entry name" value="OSCP"/>
    <property type="match status" value="1"/>
</dbReference>
<keyword evidence="3 8" id="KW-0375">Hydrogen ion transport</keyword>
<reference evidence="9 10" key="1">
    <citation type="submission" date="2019-01" db="EMBL/GenBank/DDBJ databases">
        <title>Bacillus sp. M5HDSG1-1, whole genome shotgun sequence.</title>
        <authorList>
            <person name="Tuo L."/>
        </authorList>
    </citation>
    <scope>NUCLEOTIDE SEQUENCE [LARGE SCALE GENOMIC DNA]</scope>
    <source>
        <strain evidence="9 10">M5HDSG1-1</strain>
    </source>
</reference>
<dbReference type="InterPro" id="IPR000711">
    <property type="entry name" value="ATPase_OSCP/dsu"/>
</dbReference>
<keyword evidence="5 8" id="KW-0472">Membrane</keyword>
<comment type="subcellular location">
    <subcellularLocation>
        <location evidence="8">Cell membrane</location>
        <topology evidence="8">Peripheral membrane protein</topology>
    </subcellularLocation>
    <subcellularLocation>
        <location evidence="1">Membrane</location>
    </subcellularLocation>
</comment>
<dbReference type="InterPro" id="IPR020781">
    <property type="entry name" value="ATPase_OSCP/d_CS"/>
</dbReference>
<evidence type="ECO:0000313" key="10">
    <source>
        <dbReference type="Proteomes" id="UP000288024"/>
    </source>
</evidence>
<dbReference type="InterPro" id="IPR026015">
    <property type="entry name" value="ATP_synth_OSCP/delta_N_sf"/>
</dbReference>
<dbReference type="EMBL" id="RZTZ01000005">
    <property type="protein sequence ID" value="RVT61554.1"/>
    <property type="molecule type" value="Genomic_DNA"/>
</dbReference>
<dbReference type="HAMAP" id="MF_01416">
    <property type="entry name" value="ATP_synth_delta_bact"/>
    <property type="match status" value="1"/>
</dbReference>
<dbReference type="NCBIfam" id="NF004403">
    <property type="entry name" value="PRK05758.2-4"/>
    <property type="match status" value="1"/>
</dbReference>
<evidence type="ECO:0000256" key="3">
    <source>
        <dbReference type="ARBA" id="ARBA00022781"/>
    </source>
</evidence>
<keyword evidence="8" id="KW-1003">Cell membrane</keyword>
<comment type="caution">
    <text evidence="9">The sequence shown here is derived from an EMBL/GenBank/DDBJ whole genome shotgun (WGS) entry which is preliminary data.</text>
</comment>
<proteinExistence type="inferred from homology"/>
<protein>
    <recommendedName>
        <fullName evidence="8">ATP synthase subunit delta</fullName>
    </recommendedName>
    <alternativeName>
        <fullName evidence="8">ATP synthase F(1) sector subunit delta</fullName>
    </alternativeName>
    <alternativeName>
        <fullName evidence="8">F-type ATPase subunit delta</fullName>
        <shortName evidence="8">F-ATPase subunit delta</shortName>
    </alternativeName>
</protein>
<evidence type="ECO:0000256" key="6">
    <source>
        <dbReference type="ARBA" id="ARBA00023196"/>
    </source>
</evidence>
<keyword evidence="9" id="KW-0378">Hydrolase</keyword>
<name>A0A3S3SJS9_9BACI</name>
<dbReference type="Gene3D" id="1.10.520.20">
    <property type="entry name" value="N-terminal domain of the delta subunit of the F1F0-ATP synthase"/>
    <property type="match status" value="1"/>
</dbReference>
<keyword evidence="7 8" id="KW-0066">ATP synthesis</keyword>
<evidence type="ECO:0000313" key="9">
    <source>
        <dbReference type="EMBL" id="RVT61554.1"/>
    </source>
</evidence>
<gene>
    <name evidence="8" type="primary">atpH</name>
    <name evidence="9" type="ORF">EM808_15000</name>
</gene>
<dbReference type="PROSITE" id="PS00389">
    <property type="entry name" value="ATPASE_DELTA"/>
    <property type="match status" value="1"/>
</dbReference>
<comment type="similarity">
    <text evidence="8">Belongs to the ATPase delta chain family.</text>
</comment>
<evidence type="ECO:0000256" key="8">
    <source>
        <dbReference type="HAMAP-Rule" id="MF_01416"/>
    </source>
</evidence>
<organism evidence="9 10">
    <name type="scientific">Niallia taxi</name>
    <dbReference type="NCBI Taxonomy" id="2499688"/>
    <lineage>
        <taxon>Bacteria</taxon>
        <taxon>Bacillati</taxon>
        <taxon>Bacillota</taxon>
        <taxon>Bacilli</taxon>
        <taxon>Bacillales</taxon>
        <taxon>Bacillaceae</taxon>
        <taxon>Niallia</taxon>
    </lineage>
</organism>
<dbReference type="GO" id="GO:0016787">
    <property type="term" value="F:hydrolase activity"/>
    <property type="evidence" value="ECO:0007669"/>
    <property type="project" value="UniProtKB-KW"/>
</dbReference>
<keyword evidence="10" id="KW-1185">Reference proteome</keyword>
<dbReference type="PANTHER" id="PTHR11910">
    <property type="entry name" value="ATP SYNTHASE DELTA CHAIN"/>
    <property type="match status" value="1"/>
</dbReference>
<comment type="function">
    <text evidence="8">This protein is part of the stalk that links CF(0) to CF(1). It either transmits conformational changes from CF(0) to CF(1) or is implicated in proton conduction.</text>
</comment>
<dbReference type="SUPFAM" id="SSF47928">
    <property type="entry name" value="N-terminal domain of the delta subunit of the F1F0-ATP synthase"/>
    <property type="match status" value="1"/>
</dbReference>
<dbReference type="GO" id="GO:0046933">
    <property type="term" value="F:proton-transporting ATP synthase activity, rotational mechanism"/>
    <property type="evidence" value="ECO:0007669"/>
    <property type="project" value="UniProtKB-UniRule"/>
</dbReference>
<dbReference type="GO" id="GO:0005886">
    <property type="term" value="C:plasma membrane"/>
    <property type="evidence" value="ECO:0007669"/>
    <property type="project" value="UniProtKB-SubCell"/>
</dbReference>
<evidence type="ECO:0000256" key="2">
    <source>
        <dbReference type="ARBA" id="ARBA00022448"/>
    </source>
</evidence>
<dbReference type="RefSeq" id="WP_127739011.1">
    <property type="nucleotide sequence ID" value="NZ_CAJCKN010000011.1"/>
</dbReference>
<dbReference type="Proteomes" id="UP000288024">
    <property type="component" value="Unassembled WGS sequence"/>
</dbReference>
<dbReference type="AlphaFoldDB" id="A0A3S3SJS9"/>
<accession>A0A3S3SJS9</accession>
<evidence type="ECO:0000256" key="7">
    <source>
        <dbReference type="ARBA" id="ARBA00023310"/>
    </source>
</evidence>
<keyword evidence="2 8" id="KW-0813">Transport</keyword>
<dbReference type="GeneID" id="87616690"/>
<comment type="function">
    <text evidence="8">F(1)F(0) ATP synthase produces ATP from ADP in the presence of a proton or sodium gradient. F-type ATPases consist of two structural domains, F(1) containing the extramembraneous catalytic core and F(0) containing the membrane proton channel, linked together by a central stalk and a peripheral stalk. During catalysis, ATP synthesis in the catalytic domain of F(1) is coupled via a rotary mechanism of the central stalk subunits to proton translocation.</text>
</comment>
<evidence type="ECO:0000256" key="5">
    <source>
        <dbReference type="ARBA" id="ARBA00023136"/>
    </source>
</evidence>
<dbReference type="PRINTS" id="PR00125">
    <property type="entry name" value="ATPASEDELTA"/>
</dbReference>
<keyword evidence="6 8" id="KW-0139">CF(1)</keyword>
<dbReference type="GO" id="GO:0045259">
    <property type="term" value="C:proton-transporting ATP synthase complex"/>
    <property type="evidence" value="ECO:0007669"/>
    <property type="project" value="UniProtKB-KW"/>
</dbReference>
<dbReference type="NCBIfam" id="TIGR01145">
    <property type="entry name" value="ATP_synt_delta"/>
    <property type="match status" value="1"/>
</dbReference>
<sequence length="178" mass="19743">MMDTGVSKRYALALFQIAKENGSVEQLEEEMRVVKAVVANSPDLQQVFKSPNISLEQKKEIVKNAFASASVSVQNMLMLLMDRHREDYIVSICDYFLQFVNDEKGIAEAKVYSVRQLTDSEKSAISAAFAAKVGKRSLNIENIVDSNLLGGIKVRIGNKIFDGSLQGKLARLQRTLLG</sequence>